<dbReference type="Proteomes" id="UP001419268">
    <property type="component" value="Unassembled WGS sequence"/>
</dbReference>
<dbReference type="EMBL" id="JBBNAG010000004">
    <property type="protein sequence ID" value="KAK9141419.1"/>
    <property type="molecule type" value="Genomic_DNA"/>
</dbReference>
<evidence type="ECO:0000313" key="3">
    <source>
        <dbReference type="Proteomes" id="UP001419268"/>
    </source>
</evidence>
<feature type="compositionally biased region" description="Basic residues" evidence="1">
    <location>
        <begin position="165"/>
        <end position="176"/>
    </location>
</feature>
<accession>A0AAP0JX41</accession>
<organism evidence="2 3">
    <name type="scientific">Stephania cephalantha</name>
    <dbReference type="NCBI Taxonomy" id="152367"/>
    <lineage>
        <taxon>Eukaryota</taxon>
        <taxon>Viridiplantae</taxon>
        <taxon>Streptophyta</taxon>
        <taxon>Embryophyta</taxon>
        <taxon>Tracheophyta</taxon>
        <taxon>Spermatophyta</taxon>
        <taxon>Magnoliopsida</taxon>
        <taxon>Ranunculales</taxon>
        <taxon>Menispermaceae</taxon>
        <taxon>Menispermoideae</taxon>
        <taxon>Cissampelideae</taxon>
        <taxon>Stephania</taxon>
    </lineage>
</organism>
<comment type="caution">
    <text evidence="2">The sequence shown here is derived from an EMBL/GenBank/DDBJ whole genome shotgun (WGS) entry which is preliminary data.</text>
</comment>
<proteinExistence type="predicted"/>
<reference evidence="2 3" key="1">
    <citation type="submission" date="2024-01" db="EMBL/GenBank/DDBJ databases">
        <title>Genome assemblies of Stephania.</title>
        <authorList>
            <person name="Yang L."/>
        </authorList>
    </citation>
    <scope>NUCLEOTIDE SEQUENCE [LARGE SCALE GENOMIC DNA]</scope>
    <source>
        <strain evidence="2">JXDWG</strain>
        <tissue evidence="2">Leaf</tissue>
    </source>
</reference>
<name>A0AAP0JX41_9MAGN</name>
<evidence type="ECO:0000313" key="2">
    <source>
        <dbReference type="EMBL" id="KAK9141419.1"/>
    </source>
</evidence>
<feature type="region of interest" description="Disordered" evidence="1">
    <location>
        <begin position="162"/>
        <end position="206"/>
    </location>
</feature>
<dbReference type="AlphaFoldDB" id="A0AAP0JX41"/>
<protein>
    <submittedName>
        <fullName evidence="2">Uncharacterized protein</fullName>
    </submittedName>
</protein>
<gene>
    <name evidence="2" type="ORF">Scep_011100</name>
</gene>
<feature type="compositionally biased region" description="Basic and acidic residues" evidence="1">
    <location>
        <begin position="185"/>
        <end position="197"/>
    </location>
</feature>
<evidence type="ECO:0000256" key="1">
    <source>
        <dbReference type="SAM" id="MobiDB-lite"/>
    </source>
</evidence>
<keyword evidence="3" id="KW-1185">Reference proteome</keyword>
<sequence length="206" mass="22521">MSEWTLQWDPSISSSAAPATVPVGAQLAMHAAALLTSGFGRQKGRNSRALLSQTKRKGEEKAFLLCTQGVGGSTTSGVVGHGGAAPTKLRRPNPLTTNLRFVAEQINDHLRRQETNSDVAELEQRNCRTTDIVVDGVDDEQIAKACSQRQADNGVDIVVDQQRASSRRSRNRKASKRTWTSQRNHKGEEIKDKKKTETSINGSNNK</sequence>